<accession>A0ACC0V4C5</accession>
<keyword evidence="2" id="KW-1185">Reference proteome</keyword>
<dbReference type="Proteomes" id="UP001163324">
    <property type="component" value="Chromosome 3"/>
</dbReference>
<gene>
    <name evidence="1" type="ORF">N3K66_003040</name>
</gene>
<evidence type="ECO:0000313" key="2">
    <source>
        <dbReference type="Proteomes" id="UP001163324"/>
    </source>
</evidence>
<evidence type="ECO:0000313" key="1">
    <source>
        <dbReference type="EMBL" id="KAI9901223.1"/>
    </source>
</evidence>
<reference evidence="1" key="1">
    <citation type="submission" date="2022-10" db="EMBL/GenBank/DDBJ databases">
        <title>Complete Genome of Trichothecium roseum strain YXFP-22015, a Plant Pathogen Isolated from Citrus.</title>
        <authorList>
            <person name="Wang Y."/>
            <person name="Zhu L."/>
        </authorList>
    </citation>
    <scope>NUCLEOTIDE SEQUENCE</scope>
    <source>
        <strain evidence="1">YXFP-22015</strain>
    </source>
</reference>
<dbReference type="EMBL" id="CM047942">
    <property type="protein sequence ID" value="KAI9901223.1"/>
    <property type="molecule type" value="Genomic_DNA"/>
</dbReference>
<proteinExistence type="predicted"/>
<comment type="caution">
    <text evidence="1">The sequence shown here is derived from an EMBL/GenBank/DDBJ whole genome shotgun (WGS) entry which is preliminary data.</text>
</comment>
<sequence length="1003" mass="109448">MAKKARQRISYVLDNPKSSAGGHALGVNGLAVDTANSLLYSGGRDGMVCAWDLNLDLGGTSGAATDHGADKKLKTTTTLRAQTQAHTHWINDIVLAQNNSALVTASSDLTVKVWRPHSEEPNAQPQSIGEHTDYVKCVAMPPADMGANWVVSGGLDRKLCIWDLNGGGKTLEIDVRGEEKSEKGSVYSLCVGRNIMACGGPEKTVRLYDVRSGERVSKLVGHLSNIRSILIDEAGDRILSASSDKTIKMWSVKGGRCMYTFTMHEESVWALYSEDPQLSTFYSGDRSGIVAKTDVRGSVDDMDDGLSLAIVQEHSSIHKVVAAGGNIWTATPQSSINRWEDIDMSDGINLPEPFKRDRSTSTTSAKNPQATTNGEVKKRREVSAGAVLRISNTASFPSRGIIDPETLTLGEQTRKTSVVEESPELDIKPIHQLPTETIEGQCGLLKHKMLNDRRHVLTLDTAGEVLMWDLIKCKPIKSFGNQHMEDVEVIVNTLDAAAPWCSCDLSSGNLTVVLEPFNLFDAEVYADELELDEPIEFKEDQRINLGKWIIRYLFAGLIDEEIKRDEAYRQVLNDDVEQRQAALRAAAPTSIEIPHTVLNSWPLPDSATTPKASGLQFPPQTPGMAIGQATPGQMPPLPGVPEGAVAQSPMSPLEKRTSHQSRPSGEDYFTSTIGPADTSKPAASPATPVTETDTATEKNKEKEKEKAEDGAKSPTTPFSKKFKISFGTKKLGRSSSQATQDKPAVVDEKTEEESESSSNHEKEVEDSFLGAIQKIHNEYDRQIIDFPNKIIKTRVTPSLANETPVLKLPPNTKLMIQEEMSGGNTTLYQGTVETAGRDADVIEQKAPMWLGLLLLQNQTTVKEPVKISFVLHPMGDLPSIGGTDGNNRLNANRMLRVKKVLSYVAERIEPVPEEPEPNALKPEEYLELYCNDQVLDPKMTLATLRTHIWKGGNDVLLYYKANGRKAICPAPPTPALAGTAAEDATQQENTATTETTPSSTTQP</sequence>
<organism evidence="1 2">
    <name type="scientific">Trichothecium roseum</name>
    <dbReference type="NCBI Taxonomy" id="47278"/>
    <lineage>
        <taxon>Eukaryota</taxon>
        <taxon>Fungi</taxon>
        <taxon>Dikarya</taxon>
        <taxon>Ascomycota</taxon>
        <taxon>Pezizomycotina</taxon>
        <taxon>Sordariomycetes</taxon>
        <taxon>Hypocreomycetidae</taxon>
        <taxon>Hypocreales</taxon>
        <taxon>Hypocreales incertae sedis</taxon>
        <taxon>Trichothecium</taxon>
    </lineage>
</organism>
<protein>
    <submittedName>
        <fullName evidence="1">Uncharacterized protein</fullName>
    </submittedName>
</protein>
<name>A0ACC0V4C5_9HYPO</name>